<dbReference type="AlphaFoldDB" id="A0A8H6K309"/>
<feature type="region of interest" description="Disordered" evidence="1">
    <location>
        <begin position="1"/>
        <end position="39"/>
    </location>
</feature>
<evidence type="ECO:0000256" key="1">
    <source>
        <dbReference type="SAM" id="MobiDB-lite"/>
    </source>
</evidence>
<proteinExistence type="predicted"/>
<evidence type="ECO:0000313" key="3">
    <source>
        <dbReference type="Proteomes" id="UP000654918"/>
    </source>
</evidence>
<name>A0A8H6K309_9PEZI</name>
<dbReference type="Proteomes" id="UP000654918">
    <property type="component" value="Unassembled WGS sequence"/>
</dbReference>
<feature type="compositionally biased region" description="Basic and acidic residues" evidence="1">
    <location>
        <begin position="30"/>
        <end position="39"/>
    </location>
</feature>
<comment type="caution">
    <text evidence="2">The sequence shown here is derived from an EMBL/GenBank/DDBJ whole genome shotgun (WGS) entry which is preliminary data.</text>
</comment>
<sequence length="176" mass="19269">MRIKPHGPVPNELTSHSSSGAVGWTTIPRGRADGSHRPREVLRTEVKSGKSPRAGWKPFVGLPGIEDLHANNGKNGGGSWGNFKKDNIALGQVLICRDFDGSVNMWKANGKKNSNTKPLRTGRKAWIEPIEAIQDQDLRAPGVFDIPVCTVLESQFNSLKQRGVARDKRSYAFPCA</sequence>
<reference evidence="2" key="1">
    <citation type="journal article" date="2020" name="Phytopathology">
        <title>Genome Sequence Resources of Colletotrichum truncatum, C. plurivorum, C. musicola, and C. sojae: Four Species Pathogenic to Soybean (Glycine max).</title>
        <authorList>
            <person name="Rogerio F."/>
            <person name="Boufleur T.R."/>
            <person name="Ciampi-Guillardi M."/>
            <person name="Sukno S.A."/>
            <person name="Thon M.R."/>
            <person name="Massola Junior N.S."/>
            <person name="Baroncelli R."/>
        </authorList>
    </citation>
    <scope>NUCLEOTIDE SEQUENCE</scope>
    <source>
        <strain evidence="2">LFN00145</strain>
    </source>
</reference>
<protein>
    <submittedName>
        <fullName evidence="2">Uncharacterized protein</fullName>
    </submittedName>
</protein>
<accession>A0A8H6K309</accession>
<gene>
    <name evidence="2" type="ORF">CPLU01_11041</name>
</gene>
<evidence type="ECO:0000313" key="2">
    <source>
        <dbReference type="EMBL" id="KAF6824112.1"/>
    </source>
</evidence>
<organism evidence="2 3">
    <name type="scientific">Colletotrichum plurivorum</name>
    <dbReference type="NCBI Taxonomy" id="2175906"/>
    <lineage>
        <taxon>Eukaryota</taxon>
        <taxon>Fungi</taxon>
        <taxon>Dikarya</taxon>
        <taxon>Ascomycota</taxon>
        <taxon>Pezizomycotina</taxon>
        <taxon>Sordariomycetes</taxon>
        <taxon>Hypocreomycetidae</taxon>
        <taxon>Glomerellales</taxon>
        <taxon>Glomerellaceae</taxon>
        <taxon>Colletotrichum</taxon>
        <taxon>Colletotrichum orchidearum species complex</taxon>
    </lineage>
</organism>
<dbReference type="EMBL" id="WIGO01000199">
    <property type="protein sequence ID" value="KAF6824112.1"/>
    <property type="molecule type" value="Genomic_DNA"/>
</dbReference>
<keyword evidence="3" id="KW-1185">Reference proteome</keyword>